<organism evidence="1 2">
    <name type="scientific">Arctia plantaginis</name>
    <name type="common">Wood tiger moth</name>
    <name type="synonym">Phalaena plantaginis</name>
    <dbReference type="NCBI Taxonomy" id="874455"/>
    <lineage>
        <taxon>Eukaryota</taxon>
        <taxon>Metazoa</taxon>
        <taxon>Ecdysozoa</taxon>
        <taxon>Arthropoda</taxon>
        <taxon>Hexapoda</taxon>
        <taxon>Insecta</taxon>
        <taxon>Pterygota</taxon>
        <taxon>Neoptera</taxon>
        <taxon>Endopterygota</taxon>
        <taxon>Lepidoptera</taxon>
        <taxon>Glossata</taxon>
        <taxon>Ditrysia</taxon>
        <taxon>Noctuoidea</taxon>
        <taxon>Erebidae</taxon>
        <taxon>Arctiinae</taxon>
        <taxon>Arctia</taxon>
    </lineage>
</organism>
<dbReference type="Proteomes" id="UP000494106">
    <property type="component" value="Unassembled WGS sequence"/>
</dbReference>
<reference evidence="1 2" key="1">
    <citation type="submission" date="2020-04" db="EMBL/GenBank/DDBJ databases">
        <authorList>
            <person name="Wallbank WR R."/>
            <person name="Pardo Diaz C."/>
            <person name="Kozak K."/>
            <person name="Martin S."/>
            <person name="Jiggins C."/>
            <person name="Moest M."/>
            <person name="Warren A I."/>
            <person name="Byers J.R.P. K."/>
            <person name="Montejo-Kovacevich G."/>
            <person name="Yen C E."/>
        </authorList>
    </citation>
    <scope>NUCLEOTIDE SEQUENCE [LARGE SCALE GENOMIC DNA]</scope>
</reference>
<dbReference type="EMBL" id="CADEBC010000519">
    <property type="protein sequence ID" value="CAB3243001.1"/>
    <property type="molecule type" value="Genomic_DNA"/>
</dbReference>
<accession>A0A8S1ABY3</accession>
<protein>
    <submittedName>
        <fullName evidence="1">Uncharacterized protein</fullName>
    </submittedName>
</protein>
<sequence>MSDSNRLKPHAFAGRVDDPRPVWEPHVPCAPWKRARFATRSPSPRPASARVTDGLTCHPQACAYGGRRSFCDLRHLSRLRCLARARAWRAVRVLNLSRSRSAVSFASITCSQKETAEFHALSLRTIAAIRLSSERTPTPMATTRSRLCSTHAGHSASVWRAVSTQVALRRWLLADQTQVISETSLPSDHLRQSV</sequence>
<name>A0A8S1ABY3_ARCPL</name>
<proteinExistence type="predicted"/>
<dbReference type="OrthoDB" id="7442179at2759"/>
<dbReference type="AlphaFoldDB" id="A0A8S1ABY3"/>
<comment type="caution">
    <text evidence="1">The sequence shown here is derived from an EMBL/GenBank/DDBJ whole genome shotgun (WGS) entry which is preliminary data.</text>
</comment>
<keyword evidence="2" id="KW-1185">Reference proteome</keyword>
<evidence type="ECO:0000313" key="1">
    <source>
        <dbReference type="EMBL" id="CAB3243001.1"/>
    </source>
</evidence>
<evidence type="ECO:0000313" key="2">
    <source>
        <dbReference type="Proteomes" id="UP000494106"/>
    </source>
</evidence>
<gene>
    <name evidence="1" type="ORF">APLA_LOCUS9293</name>
</gene>